<feature type="domain" description="5'-3' exonuclease" evidence="12">
    <location>
        <begin position="1"/>
        <end position="265"/>
    </location>
</feature>
<dbReference type="PRINTS" id="PR00868">
    <property type="entry name" value="DNAPOLI"/>
</dbReference>
<dbReference type="GO" id="GO:0008409">
    <property type="term" value="F:5'-3' exonuclease activity"/>
    <property type="evidence" value="ECO:0007669"/>
    <property type="project" value="UniProtKB-UniRule"/>
</dbReference>
<dbReference type="InterPro" id="IPR018320">
    <property type="entry name" value="DNA_polymerase_1"/>
</dbReference>
<keyword evidence="5 11" id="KW-0227">DNA damage</keyword>
<keyword evidence="7 11" id="KW-0238">DNA-binding</keyword>
<name>A0A1G2K431_9BACT</name>
<dbReference type="GO" id="GO:0003677">
    <property type="term" value="F:DNA binding"/>
    <property type="evidence" value="ECO:0007669"/>
    <property type="project" value="UniProtKB-UniRule"/>
</dbReference>
<dbReference type="Gene3D" id="3.40.50.1010">
    <property type="entry name" value="5'-nuclease"/>
    <property type="match status" value="1"/>
</dbReference>
<dbReference type="SUPFAM" id="SSF88723">
    <property type="entry name" value="PIN domain-like"/>
    <property type="match status" value="1"/>
</dbReference>
<dbReference type="GO" id="GO:0003887">
    <property type="term" value="F:DNA-directed DNA polymerase activity"/>
    <property type="evidence" value="ECO:0007669"/>
    <property type="project" value="UniProtKB-UniRule"/>
</dbReference>
<dbReference type="Pfam" id="PF02739">
    <property type="entry name" value="5_3_exonuc_N"/>
    <property type="match status" value="1"/>
</dbReference>
<dbReference type="EMBL" id="MHQC01000041">
    <property type="protein sequence ID" value="OGZ94166.1"/>
    <property type="molecule type" value="Genomic_DNA"/>
</dbReference>
<keyword evidence="11" id="KW-0378">Hydrolase</keyword>
<dbReference type="SMART" id="SM00482">
    <property type="entry name" value="POLAc"/>
    <property type="match status" value="1"/>
</dbReference>
<dbReference type="Proteomes" id="UP000177152">
    <property type="component" value="Unassembled WGS sequence"/>
</dbReference>
<dbReference type="Pfam" id="PF01367">
    <property type="entry name" value="5_3_exonuc"/>
    <property type="match status" value="1"/>
</dbReference>
<dbReference type="NCBIfam" id="NF004397">
    <property type="entry name" value="PRK05755.1"/>
    <property type="match status" value="1"/>
</dbReference>
<dbReference type="CDD" id="cd09898">
    <property type="entry name" value="H3TH_53EXO"/>
    <property type="match status" value="1"/>
</dbReference>
<dbReference type="InterPro" id="IPR020045">
    <property type="entry name" value="DNA_polI_H3TH"/>
</dbReference>
<evidence type="ECO:0000256" key="7">
    <source>
        <dbReference type="ARBA" id="ARBA00023125"/>
    </source>
</evidence>
<dbReference type="InterPro" id="IPR001098">
    <property type="entry name" value="DNA-dir_DNA_pol_A_palm_dom"/>
</dbReference>
<dbReference type="FunFam" id="1.10.150.20:FF:000002">
    <property type="entry name" value="DNA polymerase I"/>
    <property type="match status" value="1"/>
</dbReference>
<dbReference type="InterPro" id="IPR043502">
    <property type="entry name" value="DNA/RNA_pol_sf"/>
</dbReference>
<dbReference type="AlphaFoldDB" id="A0A1G2K431"/>
<dbReference type="FunFam" id="1.10.150.20:FF:000003">
    <property type="entry name" value="DNA polymerase I"/>
    <property type="match status" value="1"/>
</dbReference>
<dbReference type="SMART" id="SM00475">
    <property type="entry name" value="53EXOc"/>
    <property type="match status" value="1"/>
</dbReference>
<comment type="catalytic activity">
    <reaction evidence="9 11">
        <text>DNA(n) + a 2'-deoxyribonucleoside 5'-triphosphate = DNA(n+1) + diphosphate</text>
        <dbReference type="Rhea" id="RHEA:22508"/>
        <dbReference type="Rhea" id="RHEA-COMP:17339"/>
        <dbReference type="Rhea" id="RHEA-COMP:17340"/>
        <dbReference type="ChEBI" id="CHEBI:33019"/>
        <dbReference type="ChEBI" id="CHEBI:61560"/>
        <dbReference type="ChEBI" id="CHEBI:173112"/>
        <dbReference type="EC" id="2.7.7.7"/>
    </reaction>
</comment>
<organism evidence="14 15">
    <name type="scientific">Candidatus Sungbacteria bacterium RIFCSPHIGHO2_01_FULL_47_32</name>
    <dbReference type="NCBI Taxonomy" id="1802264"/>
    <lineage>
        <taxon>Bacteria</taxon>
        <taxon>Candidatus Sungiibacteriota</taxon>
    </lineage>
</organism>
<keyword evidence="11" id="KW-0540">Nuclease</keyword>
<evidence type="ECO:0000256" key="11">
    <source>
        <dbReference type="RuleBase" id="RU004460"/>
    </source>
</evidence>
<comment type="function">
    <text evidence="11">In addition to polymerase activity, this DNA polymerase exhibits 5'-3' exonuclease activity.</text>
</comment>
<keyword evidence="4 11" id="KW-0235">DNA replication</keyword>
<keyword evidence="11" id="KW-0269">Exonuclease</keyword>
<dbReference type="SUPFAM" id="SSF56672">
    <property type="entry name" value="DNA/RNA polymerases"/>
    <property type="match status" value="1"/>
</dbReference>
<dbReference type="InterPro" id="IPR002421">
    <property type="entry name" value="5-3_exonuclease"/>
</dbReference>
<dbReference type="PANTHER" id="PTHR10133">
    <property type="entry name" value="DNA POLYMERASE I"/>
    <property type="match status" value="1"/>
</dbReference>
<dbReference type="CDD" id="cd09859">
    <property type="entry name" value="PIN_53EXO"/>
    <property type="match status" value="1"/>
</dbReference>
<dbReference type="FunFam" id="1.20.1060.10:FF:000001">
    <property type="entry name" value="DNA polymerase I"/>
    <property type="match status" value="1"/>
</dbReference>
<dbReference type="GO" id="GO:0006261">
    <property type="term" value="P:DNA-templated DNA replication"/>
    <property type="evidence" value="ECO:0007669"/>
    <property type="project" value="UniProtKB-UniRule"/>
</dbReference>
<evidence type="ECO:0000256" key="6">
    <source>
        <dbReference type="ARBA" id="ARBA00022932"/>
    </source>
</evidence>
<evidence type="ECO:0000313" key="15">
    <source>
        <dbReference type="Proteomes" id="UP000177152"/>
    </source>
</evidence>
<evidence type="ECO:0000256" key="2">
    <source>
        <dbReference type="ARBA" id="ARBA00022679"/>
    </source>
</evidence>
<dbReference type="InterPro" id="IPR002298">
    <property type="entry name" value="DNA_polymerase_A"/>
</dbReference>
<proteinExistence type="inferred from homology"/>
<evidence type="ECO:0000256" key="5">
    <source>
        <dbReference type="ARBA" id="ARBA00022763"/>
    </source>
</evidence>
<dbReference type="EC" id="2.7.7.7" evidence="10 11"/>
<dbReference type="SUPFAM" id="SSF53098">
    <property type="entry name" value="Ribonuclease H-like"/>
    <property type="match status" value="1"/>
</dbReference>
<evidence type="ECO:0000259" key="13">
    <source>
        <dbReference type="SMART" id="SM00482"/>
    </source>
</evidence>
<dbReference type="PANTHER" id="PTHR10133:SF27">
    <property type="entry name" value="DNA POLYMERASE NU"/>
    <property type="match status" value="1"/>
</dbReference>
<dbReference type="InterPro" id="IPR036397">
    <property type="entry name" value="RNaseH_sf"/>
</dbReference>
<reference evidence="14 15" key="1">
    <citation type="journal article" date="2016" name="Nat. Commun.">
        <title>Thousands of microbial genomes shed light on interconnected biogeochemical processes in an aquifer system.</title>
        <authorList>
            <person name="Anantharaman K."/>
            <person name="Brown C.T."/>
            <person name="Hug L.A."/>
            <person name="Sharon I."/>
            <person name="Castelle C.J."/>
            <person name="Probst A.J."/>
            <person name="Thomas B.C."/>
            <person name="Singh A."/>
            <person name="Wilkins M.J."/>
            <person name="Karaoz U."/>
            <person name="Brodie E.L."/>
            <person name="Williams K.H."/>
            <person name="Hubbard S.S."/>
            <person name="Banfield J.F."/>
        </authorList>
    </citation>
    <scope>NUCLEOTIDE SEQUENCE [LARGE SCALE GENOMIC DNA]</scope>
</reference>
<evidence type="ECO:0000256" key="3">
    <source>
        <dbReference type="ARBA" id="ARBA00022695"/>
    </source>
</evidence>
<dbReference type="InterPro" id="IPR008918">
    <property type="entry name" value="HhH2"/>
</dbReference>
<comment type="caution">
    <text evidence="14">The sequence shown here is derived from an EMBL/GenBank/DDBJ whole genome shotgun (WGS) entry which is preliminary data.</text>
</comment>
<keyword evidence="6 11" id="KW-0239">DNA-directed DNA polymerase</keyword>
<dbReference type="Gene3D" id="3.30.70.370">
    <property type="match status" value="1"/>
</dbReference>
<evidence type="ECO:0000256" key="1">
    <source>
        <dbReference type="ARBA" id="ARBA00007705"/>
    </source>
</evidence>
<dbReference type="InterPro" id="IPR036279">
    <property type="entry name" value="5-3_exonuclease_C_sf"/>
</dbReference>
<evidence type="ECO:0000256" key="9">
    <source>
        <dbReference type="ARBA" id="ARBA00049244"/>
    </source>
</evidence>
<evidence type="ECO:0000313" key="14">
    <source>
        <dbReference type="EMBL" id="OGZ94166.1"/>
    </source>
</evidence>
<keyword evidence="3 11" id="KW-0548">Nucleotidyltransferase</keyword>
<dbReference type="CDD" id="cd06140">
    <property type="entry name" value="DNA_polA_I_Bacillus_like_exo"/>
    <property type="match status" value="1"/>
</dbReference>
<dbReference type="InterPro" id="IPR020046">
    <property type="entry name" value="5-3_exonucl_a-hlix_arch_N"/>
</dbReference>
<dbReference type="Pfam" id="PF00476">
    <property type="entry name" value="DNA_pol_A"/>
    <property type="match status" value="1"/>
</dbReference>
<dbReference type="InterPro" id="IPR012337">
    <property type="entry name" value="RNaseH-like_sf"/>
</dbReference>
<evidence type="ECO:0000256" key="8">
    <source>
        <dbReference type="ARBA" id="ARBA00023204"/>
    </source>
</evidence>
<gene>
    <name evidence="11" type="primary">polA</name>
    <name evidence="14" type="ORF">A2633_02870</name>
</gene>
<comment type="similarity">
    <text evidence="1 11">Belongs to the DNA polymerase type-A family.</text>
</comment>
<evidence type="ECO:0000259" key="12">
    <source>
        <dbReference type="SMART" id="SM00475"/>
    </source>
</evidence>
<dbReference type="Gene3D" id="3.30.420.10">
    <property type="entry name" value="Ribonuclease H-like superfamily/Ribonuclease H"/>
    <property type="match status" value="1"/>
</dbReference>
<dbReference type="NCBIfam" id="TIGR00593">
    <property type="entry name" value="pola"/>
    <property type="match status" value="1"/>
</dbReference>
<accession>A0A1G2K431</accession>
<dbReference type="GO" id="GO:0006302">
    <property type="term" value="P:double-strand break repair"/>
    <property type="evidence" value="ECO:0007669"/>
    <property type="project" value="TreeGrafter"/>
</dbReference>
<evidence type="ECO:0000256" key="10">
    <source>
        <dbReference type="NCBIfam" id="TIGR00593"/>
    </source>
</evidence>
<dbReference type="CDD" id="cd08637">
    <property type="entry name" value="DNA_pol_A_pol_I_C"/>
    <property type="match status" value="1"/>
</dbReference>
<dbReference type="SUPFAM" id="SSF47807">
    <property type="entry name" value="5' to 3' exonuclease, C-terminal subdomain"/>
    <property type="match status" value="1"/>
</dbReference>
<protein>
    <recommendedName>
        <fullName evidence="10 11">DNA polymerase I</fullName>
        <ecNumber evidence="10 11">2.7.7.7</ecNumber>
    </recommendedName>
</protein>
<keyword evidence="8 11" id="KW-0234">DNA repair</keyword>
<dbReference type="SMART" id="SM00279">
    <property type="entry name" value="HhH2"/>
    <property type="match status" value="1"/>
</dbReference>
<dbReference type="Gene3D" id="1.10.150.20">
    <property type="entry name" value="5' to 3' exonuclease, C-terminal subdomain"/>
    <property type="match status" value="2"/>
</dbReference>
<evidence type="ECO:0000256" key="4">
    <source>
        <dbReference type="ARBA" id="ARBA00022705"/>
    </source>
</evidence>
<feature type="domain" description="DNA-directed DNA polymerase family A palm" evidence="13">
    <location>
        <begin position="635"/>
        <end position="842"/>
    </location>
</feature>
<sequence>MRYVIIDSNALIHRAFHALPPLTSPDGSPSGAVYGFTSILLRILKDFKPDHVLAAFDTAAPTFRHIAFERYKAQREKAPDELYAQFPKTKKVLEAFGIPVLEKEGFEADDIIGTLAKKILERDKKAEVIIVTGDMDALQLVSKNVSVFTMRKGVSDTVMYDEKAVMERYEFPPSAVIDYKALRGDPSDNIPGVKGIGEKTATELLKKYKNLKTIYSLLEKGKLKETPSVCEKLKVSKEDAFMSQELATIHTNMDIEISKNILVRPQTSLTPEIQKTFDTFGFASLLKRLGGNSKEETRPVQEEKKDSETQILSLPLAPSKNSDAETPKIKKIKDLLPILSGGQLSLFFDETTKEIAIFDGKRTYRLDAGIFGSFDKKTAELFETKEKIIFNAKPFILHAGKKGVSLGKNFFDLKIASFLLNTGVRDLSLPRIITEHLGTLAGTGSEEWIRAFPELKKVLETKLKKEQLLEIFERFELPLIPILAHMERLGIKIDESHLKKTAHVFGEKVDRLTKEIYEEAGQKFNINSPQQLADVLFGKLKIGELGKKIRKTEGGKLSTDQEQLTDLKDFHSIIPKILEYREVAKLKTTYTDALPRLIAEDGRIHTTYEQAGTATGRLSSRDPNLQNIPVKTSLGKEIRRAFVAEKGFMLVSFDYSQLELRLAAEIAGDKKMAEAFARNLDIHALTAAEVNKVPLEKVTPEMRRAAKALNFGILYGMGVRAFAKNSGMNEGEAKKFFEEYFKNFSGIQYYMERTIAFAKEHGYVETYFGRRRNLSGIIGAGFRGEREAERMAINMPIQGTAADVVKLAMIEVARFLDQEHTDDVRMLLQIHDELLFEISEKKGVFEAASKEIKKLMEGVWPGTVRLRVDMKKGQNWADLE</sequence>
<keyword evidence="2 11" id="KW-0808">Transferase</keyword>
<dbReference type="InterPro" id="IPR029060">
    <property type="entry name" value="PIN-like_dom_sf"/>
</dbReference>
<dbReference type="Gene3D" id="1.20.1060.10">
    <property type="entry name" value="Taq DNA Polymerase, Chain T, domain 4"/>
    <property type="match status" value="1"/>
</dbReference>